<dbReference type="InterPro" id="IPR016181">
    <property type="entry name" value="Acyl_CoA_acyltransferase"/>
</dbReference>
<dbReference type="InterPro" id="IPR000182">
    <property type="entry name" value="GNAT_dom"/>
</dbReference>
<protein>
    <submittedName>
        <fullName evidence="2">GNAT family N-acetyltransferase</fullName>
    </submittedName>
</protein>
<dbReference type="PANTHER" id="PTHR43138:SF1">
    <property type="entry name" value="N-ACETYLTRANSFERASE ACA1"/>
    <property type="match status" value="1"/>
</dbReference>
<dbReference type="AlphaFoldDB" id="A0A413SRN3"/>
<gene>
    <name evidence="2" type="ORF">DW924_07510</name>
</gene>
<name>A0A413SRN3_9FIRM</name>
<dbReference type="Proteomes" id="UP000285642">
    <property type="component" value="Unassembled WGS sequence"/>
</dbReference>
<feature type="domain" description="N-acetyltransferase" evidence="1">
    <location>
        <begin position="3"/>
        <end position="158"/>
    </location>
</feature>
<accession>A0A413SRN3</accession>
<dbReference type="PANTHER" id="PTHR43138">
    <property type="entry name" value="ACETYLTRANSFERASE, GNAT FAMILY"/>
    <property type="match status" value="1"/>
</dbReference>
<dbReference type="CDD" id="cd04301">
    <property type="entry name" value="NAT_SF"/>
    <property type="match status" value="1"/>
</dbReference>
<dbReference type="EMBL" id="QSFS01000006">
    <property type="protein sequence ID" value="RHA70838.1"/>
    <property type="molecule type" value="Genomic_DNA"/>
</dbReference>
<dbReference type="Gene3D" id="3.40.630.30">
    <property type="match status" value="1"/>
</dbReference>
<evidence type="ECO:0000313" key="3">
    <source>
        <dbReference type="Proteomes" id="UP000285642"/>
    </source>
</evidence>
<evidence type="ECO:0000259" key="1">
    <source>
        <dbReference type="PROSITE" id="PS51186"/>
    </source>
</evidence>
<comment type="caution">
    <text evidence="2">The sequence shown here is derived from an EMBL/GenBank/DDBJ whole genome shotgun (WGS) entry which is preliminary data.</text>
</comment>
<dbReference type="PROSITE" id="PS51186">
    <property type="entry name" value="GNAT"/>
    <property type="match status" value="1"/>
</dbReference>
<proteinExistence type="predicted"/>
<organism evidence="2 3">
    <name type="scientific">Dorea formicigenerans</name>
    <dbReference type="NCBI Taxonomy" id="39486"/>
    <lineage>
        <taxon>Bacteria</taxon>
        <taxon>Bacillati</taxon>
        <taxon>Bacillota</taxon>
        <taxon>Clostridia</taxon>
        <taxon>Lachnospirales</taxon>
        <taxon>Lachnospiraceae</taxon>
        <taxon>Dorea</taxon>
    </lineage>
</organism>
<keyword evidence="2" id="KW-0808">Transferase</keyword>
<sequence length="162" mass="17977">MEITVRKFRSEDTKDAIAIWNEVVDQGKAFPQLEDLGMEDGEAFFKEQSYTGIAVNENDEIVGLYILHPNNIGRCGHICNASYAVKSTVRGQGVGKAIVTDCLEKAKEIGFRVLQFNAVVKSNTTALKLYQKLGFTQLGTIPGGFLNKDGVYEDIIVHYKEL</sequence>
<evidence type="ECO:0000313" key="2">
    <source>
        <dbReference type="EMBL" id="RHA70838.1"/>
    </source>
</evidence>
<dbReference type="RefSeq" id="WP_118364592.1">
    <property type="nucleotide sequence ID" value="NZ_QSFS01000006.1"/>
</dbReference>
<reference evidence="2 3" key="1">
    <citation type="submission" date="2018-08" db="EMBL/GenBank/DDBJ databases">
        <title>A genome reference for cultivated species of the human gut microbiota.</title>
        <authorList>
            <person name="Zou Y."/>
            <person name="Xue W."/>
            <person name="Luo G."/>
        </authorList>
    </citation>
    <scope>NUCLEOTIDE SEQUENCE [LARGE SCALE GENOMIC DNA]</scope>
    <source>
        <strain evidence="2 3">AM42-8</strain>
    </source>
</reference>
<dbReference type="Pfam" id="PF00583">
    <property type="entry name" value="Acetyltransf_1"/>
    <property type="match status" value="1"/>
</dbReference>
<dbReference type="InterPro" id="IPR052742">
    <property type="entry name" value="Mito_N-acetyltransferase"/>
</dbReference>
<dbReference type="SUPFAM" id="SSF55729">
    <property type="entry name" value="Acyl-CoA N-acyltransferases (Nat)"/>
    <property type="match status" value="1"/>
</dbReference>
<dbReference type="GO" id="GO:0016747">
    <property type="term" value="F:acyltransferase activity, transferring groups other than amino-acyl groups"/>
    <property type="evidence" value="ECO:0007669"/>
    <property type="project" value="InterPro"/>
</dbReference>